<feature type="domain" description="Integrase catalytic" evidence="1">
    <location>
        <begin position="394"/>
        <end position="484"/>
    </location>
</feature>
<evidence type="ECO:0000259" key="1">
    <source>
        <dbReference type="Pfam" id="PF00665"/>
    </source>
</evidence>
<dbReference type="SUPFAM" id="SSF53098">
    <property type="entry name" value="Ribonuclease H-like"/>
    <property type="match status" value="1"/>
</dbReference>
<proteinExistence type="predicted"/>
<accession>A0ABM0MBU8</accession>
<dbReference type="Pfam" id="PF05380">
    <property type="entry name" value="Peptidase_A17"/>
    <property type="match status" value="1"/>
</dbReference>
<dbReference type="PANTHER" id="PTHR47331:SF1">
    <property type="entry name" value="GAG-LIKE PROTEIN"/>
    <property type="match status" value="1"/>
</dbReference>
<evidence type="ECO:0000259" key="2">
    <source>
        <dbReference type="Pfam" id="PF17921"/>
    </source>
</evidence>
<sequence>MSGGTFELHVFTDASVKAYGAVVYLRNTISRESALTISKSRVTPVKPLTIPRTELMGTLLGARLIKFVYSSLNEQINIDKCVLWCDSQIVLHWLQNNKKLPCFVQNRITEIKTNAIINEYRYCPTNDNPADILSRGITPCQLSNNTLWWYGPQWLKFGDWPVCEIFVSRVLHVSDESTPTNTHKVTDKHTTEIIGIANVINASNYSSLNKLLRVSAYVMRFIHNIKAKKQDRHLSTLTAREINSAEKMWIHDAQIHACPSEIKVLSIKQKSTSPLAHQLRLFLDREGFIRVGGRLHNAPVNCDTKFPILLPRGNHFAKLVVTAAHSNIKHSGSQATITHIRQRFWIPQIRPFVRSILRNCVVCRLVCGKPYRKPIPAPLQACRLRNAPPFTVTGVDFTGAVFVSVEKSERKAYICLFTCAVTRAIHLELVMDLSTDTFLRAFRRFAARRSLPSKIISDNGSTYLSAAKEIQKLFESASIQNYFANQRTVLHTKTCPLVWRIWGETYWYDKNIPQKSPRSRLCVC</sequence>
<feature type="domain" description="Integrase zinc-binding" evidence="2">
    <location>
        <begin position="317"/>
        <end position="365"/>
    </location>
</feature>
<gene>
    <name evidence="4" type="primary">LOC100373322</name>
</gene>
<dbReference type="InterPro" id="IPR001584">
    <property type="entry name" value="Integrase_cat-core"/>
</dbReference>
<dbReference type="Proteomes" id="UP000694865">
    <property type="component" value="Unplaced"/>
</dbReference>
<dbReference type="Gene3D" id="1.10.340.70">
    <property type="match status" value="1"/>
</dbReference>
<dbReference type="Pfam" id="PF00665">
    <property type="entry name" value="rve"/>
    <property type="match status" value="1"/>
</dbReference>
<protein>
    <submittedName>
        <fullName evidence="4">Uncharacterized protein LOC100373322</fullName>
    </submittedName>
</protein>
<dbReference type="Pfam" id="PF17921">
    <property type="entry name" value="Integrase_H2C2"/>
    <property type="match status" value="1"/>
</dbReference>
<keyword evidence="3" id="KW-1185">Reference proteome</keyword>
<dbReference type="InterPro" id="IPR008042">
    <property type="entry name" value="Retrotrans_Pao"/>
</dbReference>
<dbReference type="Gene3D" id="3.30.420.10">
    <property type="entry name" value="Ribonuclease H-like superfamily/Ribonuclease H"/>
    <property type="match status" value="1"/>
</dbReference>
<organism evidence="3 4">
    <name type="scientific">Saccoglossus kowalevskii</name>
    <name type="common">Acorn worm</name>
    <dbReference type="NCBI Taxonomy" id="10224"/>
    <lineage>
        <taxon>Eukaryota</taxon>
        <taxon>Metazoa</taxon>
        <taxon>Hemichordata</taxon>
        <taxon>Enteropneusta</taxon>
        <taxon>Harrimaniidae</taxon>
        <taxon>Saccoglossus</taxon>
    </lineage>
</organism>
<dbReference type="InterPro" id="IPR012337">
    <property type="entry name" value="RNaseH-like_sf"/>
</dbReference>
<dbReference type="GeneID" id="100373322"/>
<dbReference type="InterPro" id="IPR036397">
    <property type="entry name" value="RNaseH_sf"/>
</dbReference>
<evidence type="ECO:0000313" key="4">
    <source>
        <dbReference type="RefSeq" id="XP_006817489.1"/>
    </source>
</evidence>
<dbReference type="InterPro" id="IPR041588">
    <property type="entry name" value="Integrase_H2C2"/>
</dbReference>
<evidence type="ECO:0000313" key="3">
    <source>
        <dbReference type="Proteomes" id="UP000694865"/>
    </source>
</evidence>
<reference evidence="4" key="1">
    <citation type="submission" date="2025-08" db="UniProtKB">
        <authorList>
            <consortium name="RefSeq"/>
        </authorList>
    </citation>
    <scope>IDENTIFICATION</scope>
    <source>
        <tissue evidence="4">Testes</tissue>
    </source>
</reference>
<dbReference type="PANTHER" id="PTHR47331">
    <property type="entry name" value="PHD-TYPE DOMAIN-CONTAINING PROTEIN"/>
    <property type="match status" value="1"/>
</dbReference>
<name>A0ABM0MBU8_SACKO</name>
<dbReference type="RefSeq" id="XP_006817489.1">
    <property type="nucleotide sequence ID" value="XM_006817426.1"/>
</dbReference>